<dbReference type="RefSeq" id="WP_083261970.1">
    <property type="nucleotide sequence ID" value="NZ_CP101190.1"/>
</dbReference>
<dbReference type="Gene3D" id="2.60.120.10">
    <property type="entry name" value="Jelly Rolls"/>
    <property type="match status" value="1"/>
</dbReference>
<dbReference type="InterPro" id="IPR011051">
    <property type="entry name" value="RmlC_Cupin_sf"/>
</dbReference>
<dbReference type="InterPro" id="IPR013096">
    <property type="entry name" value="Cupin_2"/>
</dbReference>
<dbReference type="EMBL" id="CP101190">
    <property type="protein sequence ID" value="UYW00177.1"/>
    <property type="molecule type" value="Genomic_DNA"/>
</dbReference>
<name>A0AAX3EPW6_PAEUR</name>
<proteinExistence type="predicted"/>
<dbReference type="InterPro" id="IPR014710">
    <property type="entry name" value="RmlC-like_jellyroll"/>
</dbReference>
<dbReference type="InterPro" id="IPR050807">
    <property type="entry name" value="TransReg_Diox_bact_type"/>
</dbReference>
<evidence type="ECO:0000256" key="1">
    <source>
        <dbReference type="ARBA" id="ARBA00023125"/>
    </source>
</evidence>
<dbReference type="SUPFAM" id="SSF51182">
    <property type="entry name" value="RmlC-like cupins"/>
    <property type="match status" value="1"/>
</dbReference>
<evidence type="ECO:0000313" key="4">
    <source>
        <dbReference type="Proteomes" id="UP001163293"/>
    </source>
</evidence>
<dbReference type="Pfam" id="PF07883">
    <property type="entry name" value="Cupin_2"/>
    <property type="match status" value="1"/>
</dbReference>
<keyword evidence="3" id="KW-0614">Plasmid</keyword>
<dbReference type="Gene3D" id="1.10.260.40">
    <property type="entry name" value="lambda repressor-like DNA-binding domains"/>
    <property type="match status" value="1"/>
</dbReference>
<feature type="domain" description="HTH cro/C1-type" evidence="2">
    <location>
        <begin position="9"/>
        <end position="63"/>
    </location>
</feature>
<dbReference type="SUPFAM" id="SSF47413">
    <property type="entry name" value="lambda repressor-like DNA-binding domains"/>
    <property type="match status" value="1"/>
</dbReference>
<dbReference type="GO" id="GO:0003677">
    <property type="term" value="F:DNA binding"/>
    <property type="evidence" value="ECO:0007669"/>
    <property type="project" value="UniProtKB-KW"/>
</dbReference>
<dbReference type="SMART" id="SM00530">
    <property type="entry name" value="HTH_XRE"/>
    <property type="match status" value="1"/>
</dbReference>
<dbReference type="GO" id="GO:0003700">
    <property type="term" value="F:DNA-binding transcription factor activity"/>
    <property type="evidence" value="ECO:0007669"/>
    <property type="project" value="TreeGrafter"/>
</dbReference>
<dbReference type="Proteomes" id="UP001163293">
    <property type="component" value="Plasmid unnamed5"/>
</dbReference>
<reference evidence="3" key="1">
    <citation type="submission" date="2022-07" db="EMBL/GenBank/DDBJ databases">
        <authorList>
            <person name="Wu T."/>
        </authorList>
    </citation>
    <scope>NUCLEOTIDE SEQUENCE</scope>
    <source>
        <strain evidence="3">SD-1</strain>
        <plasmid evidence="3">unnamed5</plasmid>
    </source>
</reference>
<dbReference type="CDD" id="cd00093">
    <property type="entry name" value="HTH_XRE"/>
    <property type="match status" value="1"/>
</dbReference>
<organism evidence="3 4">
    <name type="scientific">Paenarthrobacter ureafaciens</name>
    <dbReference type="NCBI Taxonomy" id="37931"/>
    <lineage>
        <taxon>Bacteria</taxon>
        <taxon>Bacillati</taxon>
        <taxon>Actinomycetota</taxon>
        <taxon>Actinomycetes</taxon>
        <taxon>Micrococcales</taxon>
        <taxon>Micrococcaceae</taxon>
        <taxon>Paenarthrobacter</taxon>
    </lineage>
</organism>
<keyword evidence="4" id="KW-1185">Reference proteome</keyword>
<dbReference type="AlphaFoldDB" id="A0AAX3EPW6"/>
<dbReference type="CDD" id="cd02209">
    <property type="entry name" value="cupin_XRE_C"/>
    <property type="match status" value="1"/>
</dbReference>
<evidence type="ECO:0000313" key="3">
    <source>
        <dbReference type="EMBL" id="UYW00177.1"/>
    </source>
</evidence>
<dbReference type="Pfam" id="PF01381">
    <property type="entry name" value="HTH_3"/>
    <property type="match status" value="1"/>
</dbReference>
<keyword evidence="1" id="KW-0238">DNA-binding</keyword>
<geneLocation type="plasmid" evidence="3 4">
    <name>unnamed5</name>
</geneLocation>
<gene>
    <name evidence="3" type="ORF">NL394_23780</name>
</gene>
<dbReference type="PROSITE" id="PS50943">
    <property type="entry name" value="HTH_CROC1"/>
    <property type="match status" value="1"/>
</dbReference>
<dbReference type="PANTHER" id="PTHR46797:SF1">
    <property type="entry name" value="METHYLPHOSPHONATE SYNTHASE"/>
    <property type="match status" value="1"/>
</dbReference>
<dbReference type="InterPro" id="IPR010982">
    <property type="entry name" value="Lambda_DNA-bd_dom_sf"/>
</dbReference>
<dbReference type="GO" id="GO:0005829">
    <property type="term" value="C:cytosol"/>
    <property type="evidence" value="ECO:0007669"/>
    <property type="project" value="TreeGrafter"/>
</dbReference>
<sequence>MKTELGDRLRQHRQDQGVSLRTLAAAVGISPSMLSQVETGKIHPSVTTLYSLASYLDVSLDDLLGFTPTSRLAPAAQSPEIQRHEENPVLEMEGGVIWERLATAGRTGVDPLLVTYSPGAASSVDGKMMRHSGVEYGYILAGELTIQLDFERWTLRAGDSFCFESHRPHLYRNETSVPAKGVWFVVGRANDAQAERAELAAAIQEPAMIRSASDVLDAFNHRVVKR</sequence>
<dbReference type="InterPro" id="IPR001387">
    <property type="entry name" value="Cro/C1-type_HTH"/>
</dbReference>
<dbReference type="PANTHER" id="PTHR46797">
    <property type="entry name" value="HTH-TYPE TRANSCRIPTIONAL REGULATOR"/>
    <property type="match status" value="1"/>
</dbReference>
<protein>
    <submittedName>
        <fullName evidence="3">Helix-turn-helix domain-containing protein</fullName>
    </submittedName>
</protein>
<evidence type="ECO:0000259" key="2">
    <source>
        <dbReference type="PROSITE" id="PS50943"/>
    </source>
</evidence>
<accession>A0AAX3EPW6</accession>